<keyword evidence="2" id="KW-1003">Cell membrane</keyword>
<dbReference type="EMBL" id="RCZI01000005">
    <property type="protein sequence ID" value="TPG25305.1"/>
    <property type="molecule type" value="Genomic_DNA"/>
</dbReference>
<evidence type="ECO:0000256" key="1">
    <source>
        <dbReference type="ARBA" id="ARBA00004651"/>
    </source>
</evidence>
<name>A0A502DIF9_9BURK</name>
<proteinExistence type="predicted"/>
<dbReference type="InterPro" id="IPR017039">
    <property type="entry name" value="Virul_fac_BrkB"/>
</dbReference>
<organism evidence="8 9">
    <name type="scientific">Variovorax guangxiensis</name>
    <dbReference type="NCBI Taxonomy" id="1775474"/>
    <lineage>
        <taxon>Bacteria</taxon>
        <taxon>Pseudomonadati</taxon>
        <taxon>Pseudomonadota</taxon>
        <taxon>Betaproteobacteria</taxon>
        <taxon>Burkholderiales</taxon>
        <taxon>Comamonadaceae</taxon>
        <taxon>Variovorax</taxon>
    </lineage>
</organism>
<evidence type="ECO:0000313" key="9">
    <source>
        <dbReference type="Proteomes" id="UP000319212"/>
    </source>
</evidence>
<dbReference type="OrthoDB" id="9781030at2"/>
<protein>
    <submittedName>
        <fullName evidence="8">YihY/virulence factor BrkB family protein</fullName>
    </submittedName>
</protein>
<dbReference type="Pfam" id="PF03631">
    <property type="entry name" value="Virul_fac_BrkB"/>
    <property type="match status" value="1"/>
</dbReference>
<evidence type="ECO:0000313" key="8">
    <source>
        <dbReference type="EMBL" id="TPG25305.1"/>
    </source>
</evidence>
<evidence type="ECO:0000256" key="5">
    <source>
        <dbReference type="ARBA" id="ARBA00023136"/>
    </source>
</evidence>
<evidence type="ECO:0000256" key="7">
    <source>
        <dbReference type="SAM" id="Phobius"/>
    </source>
</evidence>
<keyword evidence="3 7" id="KW-0812">Transmembrane</keyword>
<dbReference type="PANTHER" id="PTHR30213">
    <property type="entry name" value="INNER MEMBRANE PROTEIN YHJD"/>
    <property type="match status" value="1"/>
</dbReference>
<evidence type="ECO:0000256" key="6">
    <source>
        <dbReference type="SAM" id="MobiDB-lite"/>
    </source>
</evidence>
<feature type="transmembrane region" description="Helical" evidence="7">
    <location>
        <begin position="282"/>
        <end position="307"/>
    </location>
</feature>
<comment type="subcellular location">
    <subcellularLocation>
        <location evidence="1">Cell membrane</location>
        <topology evidence="1">Multi-pass membrane protein</topology>
    </subcellularLocation>
</comment>
<reference evidence="8 9" key="1">
    <citation type="journal article" date="2019" name="Environ. Microbiol.">
        <title>Species interactions and distinct microbial communities in high Arctic permafrost affected cryosols are associated with the CH4 and CO2 gas fluxes.</title>
        <authorList>
            <person name="Altshuler I."/>
            <person name="Hamel J."/>
            <person name="Turney S."/>
            <person name="Magnuson E."/>
            <person name="Levesque R."/>
            <person name="Greer C."/>
            <person name="Whyte L.G."/>
        </authorList>
    </citation>
    <scope>NUCLEOTIDE SEQUENCE [LARGE SCALE GENOMIC DNA]</scope>
    <source>
        <strain evidence="8 9">S06.C</strain>
    </source>
</reference>
<feature type="transmembrane region" description="Helical" evidence="7">
    <location>
        <begin position="179"/>
        <end position="200"/>
    </location>
</feature>
<sequence length="434" mass="46580">MPWQPMHPRARLSRIASGTSCGSSWQAVRRNRGTSSAAPSRGTQLASCFLKRSIGGMRPFSRLALLKMHVLTAATARNVPVRPDRGPLDQPSKSTKHHGTRNDATHPDFSAAQFAERAAARRCAAFLPNELPFAPMSRLQDAWRRVSGAVMATPGLRVIVLAIRNYILHQSANQAGSLAFSSVLAMFPLLILVSAAAGYVGQPGDAAALADRVMGYAPQVVRDAMQPVIDQVLAQRNQALLTIGLLATLWTASSGMQAVRSALNRAYGIERGLPFWKARIKVTIFTVIVGLGVLAAFSSVIVMPYLWRLLEANVGVGKEALWLRNSVRYGTAFLALVVLYALMYGWLPDIRQRLYTVIPGAIVGAALWVGAAATLSYTLRTAGKLALLYGSFAGVVATLVFLYISATTLIFGAEINGVLREKVAPPAPPDAPAP</sequence>
<dbReference type="GO" id="GO:0005886">
    <property type="term" value="C:plasma membrane"/>
    <property type="evidence" value="ECO:0007669"/>
    <property type="project" value="UniProtKB-SubCell"/>
</dbReference>
<feature type="transmembrane region" description="Helical" evidence="7">
    <location>
        <begin position="354"/>
        <end position="375"/>
    </location>
</feature>
<evidence type="ECO:0000256" key="3">
    <source>
        <dbReference type="ARBA" id="ARBA00022692"/>
    </source>
</evidence>
<keyword evidence="5 7" id="KW-0472">Membrane</keyword>
<feature type="transmembrane region" description="Helical" evidence="7">
    <location>
        <begin position="387"/>
        <end position="412"/>
    </location>
</feature>
<comment type="caution">
    <text evidence="8">The sequence shown here is derived from an EMBL/GenBank/DDBJ whole genome shotgun (WGS) entry which is preliminary data.</text>
</comment>
<accession>A0A502DIF9</accession>
<keyword evidence="4 7" id="KW-1133">Transmembrane helix</keyword>
<dbReference type="PANTHER" id="PTHR30213:SF0">
    <property type="entry name" value="UPF0761 MEMBRANE PROTEIN YIHY"/>
    <property type="match status" value="1"/>
</dbReference>
<evidence type="ECO:0000256" key="2">
    <source>
        <dbReference type="ARBA" id="ARBA00022475"/>
    </source>
</evidence>
<feature type="transmembrane region" description="Helical" evidence="7">
    <location>
        <begin position="327"/>
        <end position="347"/>
    </location>
</feature>
<evidence type="ECO:0000256" key="4">
    <source>
        <dbReference type="ARBA" id="ARBA00022989"/>
    </source>
</evidence>
<feature type="transmembrane region" description="Helical" evidence="7">
    <location>
        <begin position="146"/>
        <end position="167"/>
    </location>
</feature>
<dbReference type="NCBIfam" id="TIGR00765">
    <property type="entry name" value="yihY_not_rbn"/>
    <property type="match status" value="1"/>
</dbReference>
<dbReference type="Proteomes" id="UP000319212">
    <property type="component" value="Unassembled WGS sequence"/>
</dbReference>
<feature type="region of interest" description="Disordered" evidence="6">
    <location>
        <begin position="77"/>
        <end position="106"/>
    </location>
</feature>
<gene>
    <name evidence="8" type="ORF">EAH82_17290</name>
</gene>
<dbReference type="AlphaFoldDB" id="A0A502DIF9"/>